<dbReference type="InterPro" id="IPR005679">
    <property type="entry name" value="Ribosomal_uS12_bac"/>
</dbReference>
<dbReference type="EMBL" id="CM004395">
    <property type="protein sequence ID" value="OAY41306.1"/>
    <property type="molecule type" value="Genomic_DNA"/>
</dbReference>
<dbReference type="GO" id="GO:0015935">
    <property type="term" value="C:small ribosomal subunit"/>
    <property type="evidence" value="ECO:0007669"/>
    <property type="project" value="InterPro"/>
</dbReference>
<keyword evidence="3" id="KW-0689">Ribosomal protein</keyword>
<evidence type="ECO:0000256" key="4">
    <source>
        <dbReference type="ARBA" id="ARBA00023274"/>
    </source>
</evidence>
<dbReference type="PANTHER" id="PTHR11652">
    <property type="entry name" value="30S RIBOSOMAL PROTEIN S12 FAMILY MEMBER"/>
    <property type="match status" value="1"/>
</dbReference>
<dbReference type="Gene3D" id="2.40.50.140">
    <property type="entry name" value="Nucleic acid-binding proteins"/>
    <property type="match status" value="1"/>
</dbReference>
<evidence type="ECO:0000256" key="5">
    <source>
        <dbReference type="ARBA" id="ARBA00024830"/>
    </source>
</evidence>
<reference evidence="6" key="1">
    <citation type="submission" date="2016-02" db="EMBL/GenBank/DDBJ databases">
        <title>WGS assembly of Manihot esculenta.</title>
        <authorList>
            <person name="Bredeson J.V."/>
            <person name="Prochnik S.E."/>
            <person name="Lyons J.B."/>
            <person name="Schmutz J."/>
            <person name="Grimwood J."/>
            <person name="Vrebalov J."/>
            <person name="Bart R.S."/>
            <person name="Amuge T."/>
            <person name="Ferguson M.E."/>
            <person name="Green R."/>
            <person name="Putnam N."/>
            <person name="Stites J."/>
            <person name="Rounsley S."/>
            <person name="Rokhsar D.S."/>
        </authorList>
    </citation>
    <scope>NUCLEOTIDE SEQUENCE [LARGE SCALE GENOMIC DNA]</scope>
    <source>
        <tissue evidence="6">Leaf</tissue>
    </source>
</reference>
<proteinExistence type="inferred from homology"/>
<keyword evidence="4" id="KW-0687">Ribonucleoprotein</keyword>
<protein>
    <recommendedName>
        <fullName evidence="7">Ribosomal protein S12</fullName>
    </recommendedName>
</protein>
<dbReference type="PRINTS" id="PR01034">
    <property type="entry name" value="RIBOSOMALS12"/>
</dbReference>
<evidence type="ECO:0000256" key="2">
    <source>
        <dbReference type="ARBA" id="ARBA00011458"/>
    </source>
</evidence>
<evidence type="ECO:0008006" key="7">
    <source>
        <dbReference type="Google" id="ProtNLM"/>
    </source>
</evidence>
<comment type="similarity">
    <text evidence="1">Belongs to the universal ribosomal protein uS12 family.</text>
</comment>
<dbReference type="GO" id="GO:0006412">
    <property type="term" value="P:translation"/>
    <property type="evidence" value="ECO:0000318"/>
    <property type="project" value="GO_Central"/>
</dbReference>
<dbReference type="GO" id="GO:0005840">
    <property type="term" value="C:ribosome"/>
    <property type="evidence" value="ECO:0000318"/>
    <property type="project" value="GO_Central"/>
</dbReference>
<comment type="function">
    <text evidence="5">With S4 and S5 plays an important role in translational accuracy. Located at the interface of the 30S and 50S subunits.</text>
</comment>
<sequence length="105" mass="11511">MEVIPRGIEGEKELKMAADAAPAIGVTVTGTFDLIFTISLWHDTFAHIPGEGYNLQEHLILVRGGRVKDSPGVKSHCIRGVKDLLGIPYRRRGKSKYGAEKPKSI</sequence>
<dbReference type="SUPFAM" id="SSF50249">
    <property type="entry name" value="Nucleic acid-binding proteins"/>
    <property type="match status" value="1"/>
</dbReference>
<name>A0A2C9V967_MANES</name>
<dbReference type="GO" id="GO:0003735">
    <property type="term" value="F:structural constituent of ribosome"/>
    <property type="evidence" value="ECO:0000318"/>
    <property type="project" value="GO_Central"/>
</dbReference>
<dbReference type="InterPro" id="IPR006032">
    <property type="entry name" value="Ribosomal_uS12"/>
</dbReference>
<dbReference type="STRING" id="3983.A0A2C9V967"/>
<accession>A0A2C9V967</accession>
<comment type="subunit">
    <text evidence="2">Part of the 30S ribosomal subunit.</text>
</comment>
<dbReference type="AlphaFoldDB" id="A0A2C9V967"/>
<dbReference type="InterPro" id="IPR012340">
    <property type="entry name" value="NA-bd_OB-fold"/>
</dbReference>
<dbReference type="Pfam" id="PF00164">
    <property type="entry name" value="Ribosom_S12_S23"/>
    <property type="match status" value="1"/>
</dbReference>
<evidence type="ECO:0000313" key="6">
    <source>
        <dbReference type="EMBL" id="OAY41306.1"/>
    </source>
</evidence>
<evidence type="ECO:0000256" key="1">
    <source>
        <dbReference type="ARBA" id="ARBA00005657"/>
    </source>
</evidence>
<gene>
    <name evidence="6" type="ORF">MANES_09G090700</name>
</gene>
<organism evidence="6">
    <name type="scientific">Manihot esculenta</name>
    <name type="common">Cassava</name>
    <name type="synonym">Jatropha manihot</name>
    <dbReference type="NCBI Taxonomy" id="3983"/>
    <lineage>
        <taxon>Eukaryota</taxon>
        <taxon>Viridiplantae</taxon>
        <taxon>Streptophyta</taxon>
        <taxon>Embryophyta</taxon>
        <taxon>Tracheophyta</taxon>
        <taxon>Spermatophyta</taxon>
        <taxon>Magnoliopsida</taxon>
        <taxon>eudicotyledons</taxon>
        <taxon>Gunneridae</taxon>
        <taxon>Pentapetalae</taxon>
        <taxon>rosids</taxon>
        <taxon>fabids</taxon>
        <taxon>Malpighiales</taxon>
        <taxon>Euphorbiaceae</taxon>
        <taxon>Crotonoideae</taxon>
        <taxon>Manihoteae</taxon>
        <taxon>Manihot</taxon>
    </lineage>
</organism>
<evidence type="ECO:0000256" key="3">
    <source>
        <dbReference type="ARBA" id="ARBA00022980"/>
    </source>
</evidence>